<reference evidence="3" key="2">
    <citation type="submission" date="2017-02" db="EMBL/GenBank/DDBJ databases">
        <authorList>
            <person name="Peterson S.W."/>
        </authorList>
    </citation>
    <scope>NUCLEOTIDE SEQUENCE</scope>
</reference>
<sequence length="119" mass="12734">MVCSKVTYATLAVTILVLALVQHSLSQNYHFSNGWYPGKKRSAATTSAANSDSGRRRGASASGALDEACGISPYALLLINRIVQDEVARLQKSCSPDLPSGFTEILENAANTLESDSKW</sequence>
<dbReference type="AlphaFoldDB" id="A0A1X9WEE8"/>
<accession>A0A1X9WEE8</accession>
<dbReference type="EMBL" id="KY659277">
    <property type="protein sequence ID" value="ARS01378.1"/>
    <property type="molecule type" value="mRNA"/>
</dbReference>
<evidence type="ECO:0000313" key="3">
    <source>
        <dbReference type="EMBL" id="ARS01378.1"/>
    </source>
</evidence>
<feature type="region of interest" description="Disordered" evidence="1">
    <location>
        <begin position="37"/>
        <end position="63"/>
    </location>
</feature>
<evidence type="ECO:0000256" key="1">
    <source>
        <dbReference type="SAM" id="MobiDB-lite"/>
    </source>
</evidence>
<name>A0A1X9WEE8_DERRE</name>
<keyword evidence="2" id="KW-0732">Signal</keyword>
<protein>
    <submittedName>
        <fullName evidence="3">Gnrh</fullName>
    </submittedName>
</protein>
<feature type="chain" id="PRO_5012462951" evidence="2">
    <location>
        <begin position="27"/>
        <end position="119"/>
    </location>
</feature>
<proteinExistence type="evidence at transcript level"/>
<feature type="compositionally biased region" description="Low complexity" evidence="1">
    <location>
        <begin position="43"/>
        <end position="52"/>
    </location>
</feature>
<feature type="signal peptide" evidence="2">
    <location>
        <begin position="1"/>
        <end position="26"/>
    </location>
</feature>
<organism evidence="3">
    <name type="scientific">Deroceras reticulatum</name>
    <name type="common">Gray garden slug</name>
    <dbReference type="NCBI Taxonomy" id="145610"/>
    <lineage>
        <taxon>Eukaryota</taxon>
        <taxon>Metazoa</taxon>
        <taxon>Spiralia</taxon>
        <taxon>Lophotrochozoa</taxon>
        <taxon>Mollusca</taxon>
        <taxon>Gastropoda</taxon>
        <taxon>Heterobranchia</taxon>
        <taxon>Euthyneura</taxon>
        <taxon>Panpulmonata</taxon>
        <taxon>Eupulmonata</taxon>
        <taxon>Stylommatophora</taxon>
        <taxon>Helicina</taxon>
        <taxon>Limacoidea</taxon>
        <taxon>Agriolimacidae</taxon>
        <taxon>Deroceras</taxon>
    </lineage>
</organism>
<reference evidence="3" key="1">
    <citation type="journal article" date="2017" name="Peptides">
        <title>Neuropeptides predicted from the transcriptome analysis of the gray garden slug Deroceras reticulatum.</title>
        <authorList>
            <person name="Ahn S.J."/>
            <person name="Martin R."/>
            <person name="Rao S."/>
            <person name="Choi M.Y."/>
        </authorList>
    </citation>
    <scope>NUCLEOTIDE SEQUENCE</scope>
</reference>
<evidence type="ECO:0000256" key="2">
    <source>
        <dbReference type="SAM" id="SignalP"/>
    </source>
</evidence>